<accession>A0A2G5T194</accession>
<dbReference type="Proteomes" id="UP000230233">
    <property type="component" value="Chromosome X"/>
</dbReference>
<organism evidence="1 2">
    <name type="scientific">Caenorhabditis nigoni</name>
    <dbReference type="NCBI Taxonomy" id="1611254"/>
    <lineage>
        <taxon>Eukaryota</taxon>
        <taxon>Metazoa</taxon>
        <taxon>Ecdysozoa</taxon>
        <taxon>Nematoda</taxon>
        <taxon>Chromadorea</taxon>
        <taxon>Rhabditida</taxon>
        <taxon>Rhabditina</taxon>
        <taxon>Rhabditomorpha</taxon>
        <taxon>Rhabditoidea</taxon>
        <taxon>Rhabditidae</taxon>
        <taxon>Peloderinae</taxon>
        <taxon>Caenorhabditis</taxon>
    </lineage>
</organism>
<name>A0A2G5T194_9PELO</name>
<dbReference type="EMBL" id="PDUG01000006">
    <property type="protein sequence ID" value="PIC21040.1"/>
    <property type="molecule type" value="Genomic_DNA"/>
</dbReference>
<sequence length="103" mass="11677">MSGVADLKEFILTTSILQPNFPIDQIKDIVSQIPMASTLRKKCEMAIAFKEGTLSDIMTIGKSMMGLETSNRNQNLPVRQNVGYRSKRWKPFQKRKGGHCVLY</sequence>
<proteinExistence type="predicted"/>
<dbReference type="OrthoDB" id="5901078at2759"/>
<evidence type="ECO:0000313" key="2">
    <source>
        <dbReference type="Proteomes" id="UP000230233"/>
    </source>
</evidence>
<protein>
    <submittedName>
        <fullName evidence="1">Uncharacterized protein</fullName>
    </submittedName>
</protein>
<keyword evidence="2" id="KW-1185">Reference proteome</keyword>
<reference evidence="2" key="1">
    <citation type="submission" date="2017-10" db="EMBL/GenBank/DDBJ databases">
        <title>Rapid genome shrinkage in a self-fertile nematode reveals novel sperm competition proteins.</title>
        <authorList>
            <person name="Yin D."/>
            <person name="Schwarz E.M."/>
            <person name="Thomas C.G."/>
            <person name="Felde R.L."/>
            <person name="Korf I.F."/>
            <person name="Cutter A.D."/>
            <person name="Schartner C.M."/>
            <person name="Ralston E.J."/>
            <person name="Meyer B.J."/>
            <person name="Haag E.S."/>
        </authorList>
    </citation>
    <scope>NUCLEOTIDE SEQUENCE [LARGE SCALE GENOMIC DNA]</scope>
    <source>
        <strain evidence="2">JU1422</strain>
    </source>
</reference>
<gene>
    <name evidence="1" type="primary">Cnig_chr_X.g26023</name>
    <name evidence="1" type="ORF">B9Z55_026023</name>
</gene>
<evidence type="ECO:0000313" key="1">
    <source>
        <dbReference type="EMBL" id="PIC21040.1"/>
    </source>
</evidence>
<dbReference type="AlphaFoldDB" id="A0A2G5T194"/>
<comment type="caution">
    <text evidence="1">The sequence shown here is derived from an EMBL/GenBank/DDBJ whole genome shotgun (WGS) entry which is preliminary data.</text>
</comment>